<dbReference type="InterPro" id="IPR033121">
    <property type="entry name" value="PEPTIDASE_A1"/>
</dbReference>
<feature type="domain" description="Peptidase A1" evidence="3">
    <location>
        <begin position="123"/>
        <end position="169"/>
    </location>
</feature>
<evidence type="ECO:0000256" key="1">
    <source>
        <dbReference type="ARBA" id="ARBA00007447"/>
    </source>
</evidence>
<evidence type="ECO:0000256" key="2">
    <source>
        <dbReference type="SAM" id="MobiDB-lite"/>
    </source>
</evidence>
<dbReference type="Gene3D" id="2.40.70.10">
    <property type="entry name" value="Acid Proteases"/>
    <property type="match status" value="1"/>
</dbReference>
<dbReference type="PANTHER" id="PTHR47966:SF51">
    <property type="entry name" value="BETA-SITE APP-CLEAVING ENZYME, ISOFORM A-RELATED"/>
    <property type="match status" value="1"/>
</dbReference>
<dbReference type="GO" id="GO:0005764">
    <property type="term" value="C:lysosome"/>
    <property type="evidence" value="ECO:0007669"/>
    <property type="project" value="TreeGrafter"/>
</dbReference>
<feature type="region of interest" description="Disordered" evidence="2">
    <location>
        <begin position="45"/>
        <end position="70"/>
    </location>
</feature>
<name>A0A7R9ENW8_9NEOP</name>
<sequence length="169" mass="18756">MQWRKFLTKQQPNPTHINKKSFLRKGTPSVVLLANVLVVLSSTAEDGEIEEGGGTTSPADGTPPPPFGKPIWPPLNRTPVIPLFKMDSVRHHLKSVGTDVHQLMMRYGGPTPEPLSNYLDAQYYGPITIGNPPQKFRVVFDTGSSNLWVPSKKCHFTNIACCKLIKHLN</sequence>
<protein>
    <recommendedName>
        <fullName evidence="3">Peptidase A1 domain-containing protein</fullName>
    </recommendedName>
</protein>
<feature type="compositionally biased region" description="Pro residues" evidence="2">
    <location>
        <begin position="61"/>
        <end position="70"/>
    </location>
</feature>
<dbReference type="PANTHER" id="PTHR47966">
    <property type="entry name" value="BETA-SITE APP-CLEAVING ENZYME, ISOFORM A-RELATED"/>
    <property type="match status" value="1"/>
</dbReference>
<proteinExistence type="inferred from homology"/>
<organism evidence="4">
    <name type="scientific">Timema bartmani</name>
    <dbReference type="NCBI Taxonomy" id="61472"/>
    <lineage>
        <taxon>Eukaryota</taxon>
        <taxon>Metazoa</taxon>
        <taxon>Ecdysozoa</taxon>
        <taxon>Arthropoda</taxon>
        <taxon>Hexapoda</taxon>
        <taxon>Insecta</taxon>
        <taxon>Pterygota</taxon>
        <taxon>Neoptera</taxon>
        <taxon>Polyneoptera</taxon>
        <taxon>Phasmatodea</taxon>
        <taxon>Timematodea</taxon>
        <taxon>Timematoidea</taxon>
        <taxon>Timematidae</taxon>
        <taxon>Timema</taxon>
    </lineage>
</organism>
<comment type="similarity">
    <text evidence="1">Belongs to the peptidase A1 family.</text>
</comment>
<dbReference type="PROSITE" id="PS00141">
    <property type="entry name" value="ASP_PROTEASE"/>
    <property type="match status" value="1"/>
</dbReference>
<gene>
    <name evidence="4" type="ORF">TBIB3V08_LOCUS1303</name>
</gene>
<dbReference type="GO" id="GO:0004190">
    <property type="term" value="F:aspartic-type endopeptidase activity"/>
    <property type="evidence" value="ECO:0007669"/>
    <property type="project" value="InterPro"/>
</dbReference>
<dbReference type="Pfam" id="PF00026">
    <property type="entry name" value="Asp"/>
    <property type="match status" value="1"/>
</dbReference>
<dbReference type="GO" id="GO:0006508">
    <property type="term" value="P:proteolysis"/>
    <property type="evidence" value="ECO:0007669"/>
    <property type="project" value="InterPro"/>
</dbReference>
<evidence type="ECO:0000313" key="4">
    <source>
        <dbReference type="EMBL" id="CAD7438717.1"/>
    </source>
</evidence>
<evidence type="ECO:0000259" key="3">
    <source>
        <dbReference type="PROSITE" id="PS51767"/>
    </source>
</evidence>
<feature type="region of interest" description="Disordered" evidence="2">
    <location>
        <begin position="1"/>
        <end position="21"/>
    </location>
</feature>
<dbReference type="EMBL" id="OD564514">
    <property type="protein sequence ID" value="CAD7438717.1"/>
    <property type="molecule type" value="Genomic_DNA"/>
</dbReference>
<dbReference type="InterPro" id="IPR001461">
    <property type="entry name" value="Aspartic_peptidase_A1"/>
</dbReference>
<dbReference type="InterPro" id="IPR021109">
    <property type="entry name" value="Peptidase_aspartic_dom_sf"/>
</dbReference>
<accession>A0A7R9ENW8</accession>
<dbReference type="SUPFAM" id="SSF50630">
    <property type="entry name" value="Acid proteases"/>
    <property type="match status" value="1"/>
</dbReference>
<dbReference type="InterPro" id="IPR001969">
    <property type="entry name" value="Aspartic_peptidase_AS"/>
</dbReference>
<dbReference type="PROSITE" id="PS51767">
    <property type="entry name" value="PEPTIDASE_A1"/>
    <property type="match status" value="1"/>
</dbReference>
<dbReference type="AlphaFoldDB" id="A0A7R9ENW8"/>
<reference evidence="4" key="1">
    <citation type="submission" date="2020-11" db="EMBL/GenBank/DDBJ databases">
        <authorList>
            <person name="Tran Van P."/>
        </authorList>
    </citation>
    <scope>NUCLEOTIDE SEQUENCE</scope>
</reference>